<reference evidence="8" key="1">
    <citation type="submission" date="2012-02" db="EMBL/GenBank/DDBJ databases">
        <title>Complete sequence of chromosome of Methanomethylovorans hollandica DSM 15978.</title>
        <authorList>
            <person name="Lucas S."/>
            <person name="Copeland A."/>
            <person name="Lapidus A."/>
            <person name="Glavina del Rio T."/>
            <person name="Dalin E."/>
            <person name="Tice H."/>
            <person name="Bruce D."/>
            <person name="Goodwin L."/>
            <person name="Pitluck S."/>
            <person name="Peters L."/>
            <person name="Mikhailova N."/>
            <person name="Held B."/>
            <person name="Kyrpides N."/>
            <person name="Mavromatis K."/>
            <person name="Ivanova N."/>
            <person name="Brettin T."/>
            <person name="Detter J.C."/>
            <person name="Han C."/>
            <person name="Larimer F."/>
            <person name="Land M."/>
            <person name="Hauser L."/>
            <person name="Markowitz V."/>
            <person name="Cheng J.-F."/>
            <person name="Hugenholtz P."/>
            <person name="Woyke T."/>
            <person name="Wu D."/>
            <person name="Spring S."/>
            <person name="Schroeder M."/>
            <person name="Brambilla E."/>
            <person name="Klenk H.-P."/>
            <person name="Eisen J.A."/>
        </authorList>
    </citation>
    <scope>NUCLEOTIDE SEQUENCE [LARGE SCALE GENOMIC DNA]</scope>
    <source>
        <strain evidence="8">DSM 15978 / NBRC 107637 / DMS1</strain>
    </source>
</reference>
<dbReference type="InterPro" id="IPR036804">
    <property type="entry name" value="CheR_N_sf"/>
</dbReference>
<gene>
    <name evidence="7" type="ordered locus">Metho_1433</name>
</gene>
<dbReference type="SUPFAM" id="SSF47757">
    <property type="entry name" value="Chemotaxis receptor methyltransferase CheR, N-terminal domain"/>
    <property type="match status" value="1"/>
</dbReference>
<dbReference type="STRING" id="867904.Metho_1433"/>
<name>L0KY72_METHD</name>
<evidence type="ECO:0000259" key="6">
    <source>
        <dbReference type="PROSITE" id="PS50123"/>
    </source>
</evidence>
<dbReference type="KEGG" id="mhz:Metho_1433"/>
<keyword evidence="3 7" id="KW-0489">Methyltransferase</keyword>
<dbReference type="PANTHER" id="PTHR24422">
    <property type="entry name" value="CHEMOTAXIS PROTEIN METHYLTRANSFERASE"/>
    <property type="match status" value="1"/>
</dbReference>
<comment type="catalytic activity">
    <reaction evidence="1">
        <text>L-glutamyl-[protein] + S-adenosyl-L-methionine = [protein]-L-glutamate 5-O-methyl ester + S-adenosyl-L-homocysteine</text>
        <dbReference type="Rhea" id="RHEA:24452"/>
        <dbReference type="Rhea" id="RHEA-COMP:10208"/>
        <dbReference type="Rhea" id="RHEA-COMP:10311"/>
        <dbReference type="ChEBI" id="CHEBI:29973"/>
        <dbReference type="ChEBI" id="CHEBI:57856"/>
        <dbReference type="ChEBI" id="CHEBI:59789"/>
        <dbReference type="ChEBI" id="CHEBI:82795"/>
        <dbReference type="EC" id="2.1.1.80"/>
    </reaction>
</comment>
<keyword evidence="4" id="KW-0808">Transferase</keyword>
<evidence type="ECO:0000256" key="2">
    <source>
        <dbReference type="ARBA" id="ARBA00012534"/>
    </source>
</evidence>
<sequence>MLKLECSEEQDYLKLKNLIKKNLGFNSEQYKDSHFKRRVNVRMRVTNSKNFGEYVQYLNTHTDEYTHLMDTLTVNVTNFFRNSETYEVVEKEVLPSIIKSKSTGLRNIRIWSAGCSMGVEAYSIAILLKKLLGNDFSRYNIQITGTDIDKDILRRAEEAIYTEVEMKEVPEDIRIKYFDHDGECYHLKDEIKKVAKFRRNDLISGEKLTGFDAIFCRNVTIYFERHLQEKLYMDFYNGLNKDGFFVMGKTETLIGPSKDMFRAFDPRERIYQK</sequence>
<dbReference type="EMBL" id="CP003362">
    <property type="protein sequence ID" value="AGB49640.1"/>
    <property type="molecule type" value="Genomic_DNA"/>
</dbReference>
<organism evidence="7 8">
    <name type="scientific">Methanomethylovorans hollandica (strain DSM 15978 / NBRC 107637 / DMS1)</name>
    <dbReference type="NCBI Taxonomy" id="867904"/>
    <lineage>
        <taxon>Archaea</taxon>
        <taxon>Methanobacteriati</taxon>
        <taxon>Methanobacteriota</taxon>
        <taxon>Stenosarchaea group</taxon>
        <taxon>Methanomicrobia</taxon>
        <taxon>Methanosarcinales</taxon>
        <taxon>Methanosarcinaceae</taxon>
        <taxon>Methanomethylovorans</taxon>
    </lineage>
</organism>
<dbReference type="SUPFAM" id="SSF53335">
    <property type="entry name" value="S-adenosyl-L-methionine-dependent methyltransferases"/>
    <property type="match status" value="1"/>
</dbReference>
<dbReference type="OrthoDB" id="10657at2157"/>
<dbReference type="PROSITE" id="PS50123">
    <property type="entry name" value="CHER"/>
    <property type="match status" value="1"/>
</dbReference>
<proteinExistence type="predicted"/>
<keyword evidence="8" id="KW-1185">Reference proteome</keyword>
<evidence type="ECO:0000256" key="4">
    <source>
        <dbReference type="ARBA" id="ARBA00022679"/>
    </source>
</evidence>
<dbReference type="InterPro" id="IPR022642">
    <property type="entry name" value="CheR_C"/>
</dbReference>
<accession>L0KY72</accession>
<dbReference type="InterPro" id="IPR000780">
    <property type="entry name" value="CheR_MeTrfase"/>
</dbReference>
<dbReference type="Proteomes" id="UP000010866">
    <property type="component" value="Chromosome"/>
</dbReference>
<dbReference type="GO" id="GO:0032259">
    <property type="term" value="P:methylation"/>
    <property type="evidence" value="ECO:0007669"/>
    <property type="project" value="UniProtKB-KW"/>
</dbReference>
<dbReference type="GeneID" id="14407242"/>
<protein>
    <recommendedName>
        <fullName evidence="2">protein-glutamate O-methyltransferase</fullName>
        <ecNumber evidence="2">2.1.1.80</ecNumber>
    </recommendedName>
</protein>
<dbReference type="PRINTS" id="PR00996">
    <property type="entry name" value="CHERMTFRASE"/>
</dbReference>
<dbReference type="PANTHER" id="PTHR24422:SF10">
    <property type="entry name" value="CHEMOTAXIS PROTEIN METHYLTRANSFERASE 2"/>
    <property type="match status" value="1"/>
</dbReference>
<dbReference type="AlphaFoldDB" id="L0KY72"/>
<evidence type="ECO:0000313" key="7">
    <source>
        <dbReference type="EMBL" id="AGB49640.1"/>
    </source>
</evidence>
<keyword evidence="5" id="KW-0949">S-adenosyl-L-methionine</keyword>
<dbReference type="SMART" id="SM00138">
    <property type="entry name" value="MeTrc"/>
    <property type="match status" value="1"/>
</dbReference>
<dbReference type="InterPro" id="IPR029063">
    <property type="entry name" value="SAM-dependent_MTases_sf"/>
</dbReference>
<dbReference type="EC" id="2.1.1.80" evidence="2"/>
<evidence type="ECO:0000256" key="3">
    <source>
        <dbReference type="ARBA" id="ARBA00022603"/>
    </source>
</evidence>
<dbReference type="GO" id="GO:0008983">
    <property type="term" value="F:protein-glutamate O-methyltransferase activity"/>
    <property type="evidence" value="ECO:0007669"/>
    <property type="project" value="UniProtKB-EC"/>
</dbReference>
<dbReference type="HOGENOM" id="CLU_025854_1_1_2"/>
<dbReference type="InterPro" id="IPR050903">
    <property type="entry name" value="Bact_Chemotaxis_MeTrfase"/>
</dbReference>
<dbReference type="Pfam" id="PF03705">
    <property type="entry name" value="CheR_N"/>
    <property type="match status" value="1"/>
</dbReference>
<evidence type="ECO:0000313" key="8">
    <source>
        <dbReference type="Proteomes" id="UP000010866"/>
    </source>
</evidence>
<dbReference type="Gene3D" id="1.10.155.10">
    <property type="entry name" value="Chemotaxis receptor methyltransferase CheR, N-terminal domain"/>
    <property type="match status" value="1"/>
</dbReference>
<dbReference type="InterPro" id="IPR022641">
    <property type="entry name" value="CheR_N"/>
</dbReference>
<feature type="domain" description="CheR-type methyltransferase" evidence="6">
    <location>
        <begin position="1"/>
        <end position="273"/>
    </location>
</feature>
<evidence type="ECO:0000256" key="1">
    <source>
        <dbReference type="ARBA" id="ARBA00001541"/>
    </source>
</evidence>
<dbReference type="Pfam" id="PF01739">
    <property type="entry name" value="CheR"/>
    <property type="match status" value="1"/>
</dbReference>
<evidence type="ECO:0000256" key="5">
    <source>
        <dbReference type="ARBA" id="ARBA00022691"/>
    </source>
</evidence>
<dbReference type="RefSeq" id="WP_015324805.1">
    <property type="nucleotide sequence ID" value="NC_019977.1"/>
</dbReference>
<dbReference type="Gene3D" id="3.40.50.150">
    <property type="entry name" value="Vaccinia Virus protein VP39"/>
    <property type="match status" value="1"/>
</dbReference>